<reference evidence="3" key="1">
    <citation type="journal article" date="2019" name="Int. J. Syst. Evol. Microbiol.">
        <title>The Global Catalogue of Microorganisms (GCM) 10K type strain sequencing project: providing services to taxonomists for standard genome sequencing and annotation.</title>
        <authorList>
            <consortium name="The Broad Institute Genomics Platform"/>
            <consortium name="The Broad Institute Genome Sequencing Center for Infectious Disease"/>
            <person name="Wu L."/>
            <person name="Ma J."/>
        </authorList>
    </citation>
    <scope>NUCLEOTIDE SEQUENCE [LARGE SCALE GENOMIC DNA]</scope>
    <source>
        <strain evidence="3">CGMCC 1.6375</strain>
    </source>
</reference>
<accession>A0ABQ2I9G5</accession>
<sequence length="63" mass="7449">MRNLEPIDREEWIAELLKDKEKTYEALKNSPALKRRREKAARARAKQKQTVPLENDSQGKDEQ</sequence>
<name>A0ABQ2I9G5_9BACT</name>
<dbReference type="EMBL" id="BMLI01000002">
    <property type="protein sequence ID" value="GGN02507.1"/>
    <property type="molecule type" value="Genomic_DNA"/>
</dbReference>
<protein>
    <submittedName>
        <fullName evidence="2">Uncharacterized protein</fullName>
    </submittedName>
</protein>
<dbReference type="RefSeq" id="WP_019940755.1">
    <property type="nucleotide sequence ID" value="NZ_BMLI01000002.1"/>
</dbReference>
<feature type="compositionally biased region" description="Basic residues" evidence="1">
    <location>
        <begin position="33"/>
        <end position="47"/>
    </location>
</feature>
<feature type="region of interest" description="Disordered" evidence="1">
    <location>
        <begin position="27"/>
        <end position="63"/>
    </location>
</feature>
<comment type="caution">
    <text evidence="2">The sequence shown here is derived from an EMBL/GenBank/DDBJ whole genome shotgun (WGS) entry which is preliminary data.</text>
</comment>
<evidence type="ECO:0000313" key="3">
    <source>
        <dbReference type="Proteomes" id="UP000632339"/>
    </source>
</evidence>
<gene>
    <name evidence="2" type="ORF">GCM10010967_41460</name>
</gene>
<organism evidence="2 3">
    <name type="scientific">Dyadobacter beijingensis</name>
    <dbReference type="NCBI Taxonomy" id="365489"/>
    <lineage>
        <taxon>Bacteria</taxon>
        <taxon>Pseudomonadati</taxon>
        <taxon>Bacteroidota</taxon>
        <taxon>Cytophagia</taxon>
        <taxon>Cytophagales</taxon>
        <taxon>Spirosomataceae</taxon>
        <taxon>Dyadobacter</taxon>
    </lineage>
</organism>
<keyword evidence="3" id="KW-1185">Reference proteome</keyword>
<proteinExistence type="predicted"/>
<evidence type="ECO:0000256" key="1">
    <source>
        <dbReference type="SAM" id="MobiDB-lite"/>
    </source>
</evidence>
<evidence type="ECO:0000313" key="2">
    <source>
        <dbReference type="EMBL" id="GGN02507.1"/>
    </source>
</evidence>
<dbReference type="Proteomes" id="UP000632339">
    <property type="component" value="Unassembled WGS sequence"/>
</dbReference>